<dbReference type="PRINTS" id="PR01035">
    <property type="entry name" value="TCRTETA"/>
</dbReference>
<dbReference type="PANTHER" id="PTHR43683:SF1">
    <property type="entry name" value="MULTIDRUG EFFLUX PROTEIN YFMO"/>
    <property type="match status" value="1"/>
</dbReference>
<evidence type="ECO:0000256" key="3">
    <source>
        <dbReference type="ARBA" id="ARBA00022989"/>
    </source>
</evidence>
<keyword evidence="3 6" id="KW-1133">Transmembrane helix</keyword>
<dbReference type="Pfam" id="PF07690">
    <property type="entry name" value="MFS_1"/>
    <property type="match status" value="1"/>
</dbReference>
<dbReference type="Proteomes" id="UP000658656">
    <property type="component" value="Unassembled WGS sequence"/>
</dbReference>
<dbReference type="PROSITE" id="PS50850">
    <property type="entry name" value="MFS"/>
    <property type="match status" value="1"/>
</dbReference>
<reference evidence="8" key="2">
    <citation type="submission" date="2020-09" db="EMBL/GenBank/DDBJ databases">
        <authorList>
            <person name="Sun Q."/>
            <person name="Zhou Y."/>
        </authorList>
    </citation>
    <scope>NUCLEOTIDE SEQUENCE</scope>
    <source>
        <strain evidence="8">CGMCC 4.7679</strain>
    </source>
</reference>
<dbReference type="InterPro" id="IPR011701">
    <property type="entry name" value="MFS"/>
</dbReference>
<feature type="transmembrane region" description="Helical" evidence="6">
    <location>
        <begin position="240"/>
        <end position="262"/>
    </location>
</feature>
<dbReference type="AlphaFoldDB" id="A0A8H9IQD5"/>
<feature type="transmembrane region" description="Helical" evidence="6">
    <location>
        <begin position="139"/>
        <end position="161"/>
    </location>
</feature>
<feature type="region of interest" description="Disordered" evidence="5">
    <location>
        <begin position="417"/>
        <end position="438"/>
    </location>
</feature>
<dbReference type="RefSeq" id="WP_145936335.1">
    <property type="nucleotide sequence ID" value="NZ_BNAV01000001.1"/>
</dbReference>
<protein>
    <recommendedName>
        <fullName evidence="7">Major facilitator superfamily (MFS) profile domain-containing protein</fullName>
    </recommendedName>
</protein>
<dbReference type="GO" id="GO:0022857">
    <property type="term" value="F:transmembrane transporter activity"/>
    <property type="evidence" value="ECO:0007669"/>
    <property type="project" value="InterPro"/>
</dbReference>
<feature type="transmembrane region" description="Helical" evidence="6">
    <location>
        <begin position="298"/>
        <end position="324"/>
    </location>
</feature>
<accession>A0A8H9IQD5</accession>
<feature type="transmembrane region" description="Helical" evidence="6">
    <location>
        <begin position="357"/>
        <end position="378"/>
    </location>
</feature>
<feature type="transmembrane region" description="Helical" evidence="6">
    <location>
        <begin position="331"/>
        <end position="351"/>
    </location>
</feature>
<name>A0A8H9IQD5_9PSEU</name>
<proteinExistence type="predicted"/>
<keyword evidence="4 6" id="KW-0472">Membrane</keyword>
<dbReference type="OrthoDB" id="66811at2"/>
<feature type="transmembrane region" description="Helical" evidence="6">
    <location>
        <begin position="211"/>
        <end position="234"/>
    </location>
</feature>
<feature type="transmembrane region" description="Helical" evidence="6">
    <location>
        <begin position="112"/>
        <end position="132"/>
    </location>
</feature>
<gene>
    <name evidence="8" type="ORF">GCM10017566_07360</name>
</gene>
<evidence type="ECO:0000256" key="2">
    <source>
        <dbReference type="ARBA" id="ARBA00022692"/>
    </source>
</evidence>
<feature type="transmembrane region" description="Helical" evidence="6">
    <location>
        <begin position="15"/>
        <end position="33"/>
    </location>
</feature>
<feature type="domain" description="Major facilitator superfamily (MFS) profile" evidence="7">
    <location>
        <begin position="15"/>
        <end position="386"/>
    </location>
</feature>
<comment type="caution">
    <text evidence="8">The sequence shown here is derived from an EMBL/GenBank/DDBJ whole genome shotgun (WGS) entry which is preliminary data.</text>
</comment>
<dbReference type="InterPro" id="IPR001958">
    <property type="entry name" value="Tet-R_TetA/multi-R_MdtG-like"/>
</dbReference>
<organism evidence="8 9">
    <name type="scientific">Amycolatopsis bartoniae</name>
    <dbReference type="NCBI Taxonomy" id="941986"/>
    <lineage>
        <taxon>Bacteria</taxon>
        <taxon>Bacillati</taxon>
        <taxon>Actinomycetota</taxon>
        <taxon>Actinomycetes</taxon>
        <taxon>Pseudonocardiales</taxon>
        <taxon>Pseudonocardiaceae</taxon>
        <taxon>Amycolatopsis</taxon>
    </lineage>
</organism>
<evidence type="ECO:0000259" key="7">
    <source>
        <dbReference type="PROSITE" id="PS50850"/>
    </source>
</evidence>
<comment type="subcellular location">
    <subcellularLocation>
        <location evidence="1">Cell membrane</location>
        <topology evidence="1">Multi-pass membrane protein</topology>
    </subcellularLocation>
</comment>
<keyword evidence="9" id="KW-1185">Reference proteome</keyword>
<sequence length="438" mass="45331">MSSAQGTSIFKQPKAVFAVAFACVVSFMGIGLVDPILPALSEQLHASPSQVSLLFTSYLVVTAVAMLGTGWVSSRIGPKWTLISGLVLIVVFSAAAGFSGSIGGIVGFRAGWGLGNALFIATSLAVIVASATGGFAGAIVLYEAALGLGIAAGPLLGGLLGDISWRGPFFGVAVLMAIALLATVTLLDKTPKPAHKTSIAAPLLALRHRSLLVMSLTALLYNWGFFTMLGYAPYPMKLNAIQLGFVFFGWGLLVAIFAVFGAPRLQNRFGTAPSLYGALGFFAVLLVLIGFFTGNRWLVIVCVVASGIVVGINNTLTTQAVMLVSPVERPVASAAYGFVRFIGGGLAPFVAGKMVDAWNIHVPFVVGAVAVVLGIVALSTGHRQLSAADGQMAAGDESVEPTEEEIAGEVADEFGGAPGAIDDELHHEHARHRTHPAS</sequence>
<dbReference type="EMBL" id="BNAV01000001">
    <property type="protein sequence ID" value="GHF36766.1"/>
    <property type="molecule type" value="Genomic_DNA"/>
</dbReference>
<dbReference type="InterPro" id="IPR020846">
    <property type="entry name" value="MFS_dom"/>
</dbReference>
<evidence type="ECO:0000256" key="6">
    <source>
        <dbReference type="SAM" id="Phobius"/>
    </source>
</evidence>
<dbReference type="Gene3D" id="1.20.1250.20">
    <property type="entry name" value="MFS general substrate transporter like domains"/>
    <property type="match status" value="1"/>
</dbReference>
<feature type="transmembrane region" description="Helical" evidence="6">
    <location>
        <begin position="167"/>
        <end position="187"/>
    </location>
</feature>
<dbReference type="InterPro" id="IPR053200">
    <property type="entry name" value="YfmO-like"/>
</dbReference>
<dbReference type="InterPro" id="IPR036259">
    <property type="entry name" value="MFS_trans_sf"/>
</dbReference>
<evidence type="ECO:0000313" key="9">
    <source>
        <dbReference type="Proteomes" id="UP000658656"/>
    </source>
</evidence>
<evidence type="ECO:0000256" key="4">
    <source>
        <dbReference type="ARBA" id="ARBA00023136"/>
    </source>
</evidence>
<evidence type="ECO:0000256" key="1">
    <source>
        <dbReference type="ARBA" id="ARBA00004651"/>
    </source>
</evidence>
<keyword evidence="2 6" id="KW-0812">Transmembrane</keyword>
<evidence type="ECO:0000256" key="5">
    <source>
        <dbReference type="SAM" id="MobiDB-lite"/>
    </source>
</evidence>
<feature type="compositionally biased region" description="Basic residues" evidence="5">
    <location>
        <begin position="428"/>
        <end position="438"/>
    </location>
</feature>
<dbReference type="GO" id="GO:0005886">
    <property type="term" value="C:plasma membrane"/>
    <property type="evidence" value="ECO:0007669"/>
    <property type="project" value="UniProtKB-SubCell"/>
</dbReference>
<feature type="transmembrane region" description="Helical" evidence="6">
    <location>
        <begin position="80"/>
        <end position="106"/>
    </location>
</feature>
<dbReference type="CDD" id="cd17474">
    <property type="entry name" value="MFS_YfmO_like"/>
    <property type="match status" value="1"/>
</dbReference>
<evidence type="ECO:0000313" key="8">
    <source>
        <dbReference type="EMBL" id="GHF36766.1"/>
    </source>
</evidence>
<feature type="transmembrane region" description="Helical" evidence="6">
    <location>
        <begin position="53"/>
        <end position="73"/>
    </location>
</feature>
<reference evidence="8" key="1">
    <citation type="journal article" date="2014" name="Int. J. Syst. Evol. Microbiol.">
        <title>Complete genome sequence of Corynebacterium casei LMG S-19264T (=DSM 44701T), isolated from a smear-ripened cheese.</title>
        <authorList>
            <consortium name="US DOE Joint Genome Institute (JGI-PGF)"/>
            <person name="Walter F."/>
            <person name="Albersmeier A."/>
            <person name="Kalinowski J."/>
            <person name="Ruckert C."/>
        </authorList>
    </citation>
    <scope>NUCLEOTIDE SEQUENCE</scope>
    <source>
        <strain evidence="8">CGMCC 4.7679</strain>
    </source>
</reference>
<dbReference type="SUPFAM" id="SSF103473">
    <property type="entry name" value="MFS general substrate transporter"/>
    <property type="match status" value="1"/>
</dbReference>
<dbReference type="PANTHER" id="PTHR43683">
    <property type="entry name" value="MULTIDRUG EFFLUX PROTEIN YFMO"/>
    <property type="match status" value="1"/>
</dbReference>
<feature type="transmembrane region" description="Helical" evidence="6">
    <location>
        <begin position="274"/>
        <end position="292"/>
    </location>
</feature>